<feature type="region of interest" description="Disordered" evidence="1">
    <location>
        <begin position="1"/>
        <end position="219"/>
    </location>
</feature>
<sequence length="219" mass="24005">METAHAYAHLYTAPQDHPPKAAGHECRHVYSELDPRPGNLYCPSPTKGVTAKAAHGGLVPTAPPRGHLPALFKPSPRATSAHRSLGLPTQDRLELDDDAYGVSARCGPSRPEPDPWPIHSGPQPVPCRPERDPRLTLSKLEPGQRPVPTRLDRDLKPKLSRSELDRRLVPDRPDPDLKPTSSRPEPYLKSAPGVPARPLRPVPGRSESIPRPLPTRPEP</sequence>
<evidence type="ECO:0000313" key="3">
    <source>
        <dbReference type="Proteomes" id="UP000287033"/>
    </source>
</evidence>
<keyword evidence="3" id="KW-1185">Reference proteome</keyword>
<dbReference type="AlphaFoldDB" id="A0A401T8S4"/>
<dbReference type="EMBL" id="BEZZ01012949">
    <property type="protein sequence ID" value="GCC39049.1"/>
    <property type="molecule type" value="Genomic_DNA"/>
</dbReference>
<evidence type="ECO:0000313" key="2">
    <source>
        <dbReference type="EMBL" id="GCC39049.1"/>
    </source>
</evidence>
<comment type="caution">
    <text evidence="2">The sequence shown here is derived from an EMBL/GenBank/DDBJ whole genome shotgun (WGS) entry which is preliminary data.</text>
</comment>
<name>A0A401T8S4_CHIPU</name>
<accession>A0A401T8S4</accession>
<protein>
    <submittedName>
        <fullName evidence="2">Uncharacterized protein</fullName>
    </submittedName>
</protein>
<organism evidence="2 3">
    <name type="scientific">Chiloscyllium punctatum</name>
    <name type="common">Brownbanded bambooshark</name>
    <name type="synonym">Hemiscyllium punctatum</name>
    <dbReference type="NCBI Taxonomy" id="137246"/>
    <lineage>
        <taxon>Eukaryota</taxon>
        <taxon>Metazoa</taxon>
        <taxon>Chordata</taxon>
        <taxon>Craniata</taxon>
        <taxon>Vertebrata</taxon>
        <taxon>Chondrichthyes</taxon>
        <taxon>Elasmobranchii</taxon>
        <taxon>Galeomorphii</taxon>
        <taxon>Galeoidea</taxon>
        <taxon>Orectolobiformes</taxon>
        <taxon>Hemiscylliidae</taxon>
        <taxon>Chiloscyllium</taxon>
    </lineage>
</organism>
<evidence type="ECO:0000256" key="1">
    <source>
        <dbReference type="SAM" id="MobiDB-lite"/>
    </source>
</evidence>
<feature type="non-terminal residue" evidence="2">
    <location>
        <position position="219"/>
    </location>
</feature>
<feature type="compositionally biased region" description="Basic and acidic residues" evidence="1">
    <location>
        <begin position="150"/>
        <end position="177"/>
    </location>
</feature>
<proteinExistence type="predicted"/>
<reference evidence="2 3" key="1">
    <citation type="journal article" date="2018" name="Nat. Ecol. Evol.">
        <title>Shark genomes provide insights into elasmobranch evolution and the origin of vertebrates.</title>
        <authorList>
            <person name="Hara Y"/>
            <person name="Yamaguchi K"/>
            <person name="Onimaru K"/>
            <person name="Kadota M"/>
            <person name="Koyanagi M"/>
            <person name="Keeley SD"/>
            <person name="Tatsumi K"/>
            <person name="Tanaka K"/>
            <person name="Motone F"/>
            <person name="Kageyama Y"/>
            <person name="Nozu R"/>
            <person name="Adachi N"/>
            <person name="Nishimura O"/>
            <person name="Nakagawa R"/>
            <person name="Tanegashima C"/>
            <person name="Kiyatake I"/>
            <person name="Matsumoto R"/>
            <person name="Murakumo K"/>
            <person name="Nishida K"/>
            <person name="Terakita A"/>
            <person name="Kuratani S"/>
            <person name="Sato K"/>
            <person name="Hyodo S Kuraku.S."/>
        </authorList>
    </citation>
    <scope>NUCLEOTIDE SEQUENCE [LARGE SCALE GENOMIC DNA]</scope>
</reference>
<gene>
    <name evidence="2" type="ORF">chiPu_0022916</name>
</gene>
<feature type="compositionally biased region" description="Basic and acidic residues" evidence="1">
    <location>
        <begin position="17"/>
        <end position="35"/>
    </location>
</feature>
<dbReference type="Proteomes" id="UP000287033">
    <property type="component" value="Unassembled WGS sequence"/>
</dbReference>